<proteinExistence type="predicted"/>
<reference evidence="2 3" key="1">
    <citation type="submission" date="2020-02" db="EMBL/GenBank/DDBJ databases">
        <title>Draft genome sequence of two Spirosoma agri KCTC 52727 and Spirosoma terrae KCTC 52035.</title>
        <authorList>
            <person name="Rojas J."/>
            <person name="Ambika Manirajan B."/>
            <person name="Suarez C."/>
            <person name="Ratering S."/>
            <person name="Schnell S."/>
        </authorList>
    </citation>
    <scope>NUCLEOTIDE SEQUENCE [LARGE SCALE GENOMIC DNA]</scope>
    <source>
        <strain evidence="2 3">KCTC 52035</strain>
    </source>
</reference>
<dbReference type="Pfam" id="PF18480">
    <property type="entry name" value="DUF5615"/>
    <property type="match status" value="1"/>
</dbReference>
<organism evidence="2 3">
    <name type="scientific">Spirosoma terrae</name>
    <dbReference type="NCBI Taxonomy" id="1968276"/>
    <lineage>
        <taxon>Bacteria</taxon>
        <taxon>Pseudomonadati</taxon>
        <taxon>Bacteroidota</taxon>
        <taxon>Cytophagia</taxon>
        <taxon>Cytophagales</taxon>
        <taxon>Cytophagaceae</taxon>
        <taxon>Spirosoma</taxon>
    </lineage>
</organism>
<evidence type="ECO:0000313" key="3">
    <source>
        <dbReference type="Proteomes" id="UP000474175"/>
    </source>
</evidence>
<accession>A0A6L9L8X7</accession>
<comment type="caution">
    <text evidence="2">The sequence shown here is derived from an EMBL/GenBank/DDBJ whole genome shotgun (WGS) entry which is preliminary data.</text>
</comment>
<sequence>MKFLIDAQLPKALAVFMREKGIDAVHTLELPNRNATKDSEIRMLSMANERIVISKDADFYDSYTAKQEPYKLVYLTIGNLSNKDLLHLFDKNLGHLMAVLERSSVVEMNQHFLITLF</sequence>
<keyword evidence="3" id="KW-1185">Reference proteome</keyword>
<dbReference type="InterPro" id="IPR041049">
    <property type="entry name" value="DUF5615"/>
</dbReference>
<dbReference type="Proteomes" id="UP000474175">
    <property type="component" value="Unassembled WGS sequence"/>
</dbReference>
<dbReference type="EMBL" id="JAAFZH010000003">
    <property type="protein sequence ID" value="NDU94828.1"/>
    <property type="molecule type" value="Genomic_DNA"/>
</dbReference>
<evidence type="ECO:0000313" key="2">
    <source>
        <dbReference type="EMBL" id="NDU94828.1"/>
    </source>
</evidence>
<dbReference type="AlphaFoldDB" id="A0A6L9L8X7"/>
<gene>
    <name evidence="2" type="ORF">GK108_08080</name>
</gene>
<dbReference type="RefSeq" id="WP_163945596.1">
    <property type="nucleotide sequence ID" value="NZ_JAAFZH010000003.1"/>
</dbReference>
<feature type="domain" description="DUF5615" evidence="1">
    <location>
        <begin position="1"/>
        <end position="105"/>
    </location>
</feature>
<protein>
    <recommendedName>
        <fullName evidence="1">DUF5615 domain-containing protein</fullName>
    </recommendedName>
</protein>
<name>A0A6L9L8X7_9BACT</name>
<evidence type="ECO:0000259" key="1">
    <source>
        <dbReference type="Pfam" id="PF18480"/>
    </source>
</evidence>